<keyword evidence="2" id="KW-1185">Reference proteome</keyword>
<feature type="region of interest" description="Disordered" evidence="1">
    <location>
        <begin position="260"/>
        <end position="285"/>
    </location>
</feature>
<dbReference type="Proteomes" id="UP000887560">
    <property type="component" value="Unplaced"/>
</dbReference>
<dbReference type="WBParaSite" id="scf7180000418020.g2004">
    <property type="protein sequence ID" value="scf7180000418020.g2004"/>
    <property type="gene ID" value="scf7180000418020.g2004"/>
</dbReference>
<accession>A0A915NJ96</accession>
<evidence type="ECO:0000313" key="3">
    <source>
        <dbReference type="WBParaSite" id="scf7180000418020.g2004"/>
    </source>
</evidence>
<protein>
    <submittedName>
        <fullName evidence="3">MATH domain-containing protein</fullName>
    </submittedName>
</protein>
<reference evidence="3" key="1">
    <citation type="submission" date="2022-11" db="UniProtKB">
        <authorList>
            <consortium name="WormBaseParasite"/>
        </authorList>
    </citation>
    <scope>IDENTIFICATION</scope>
</reference>
<proteinExistence type="predicted"/>
<name>A0A915NJ96_9BILA</name>
<dbReference type="AlphaFoldDB" id="A0A915NJ96"/>
<sequence length="597" mass="70279">MSKKNFEFIVRISGTWAKLREYKWLVSVEAKERFECFMINKDNIKYEGKFFEEFPNKDMLFNFKITGSKEDIEDNIWYLECSLSKSLLIEHLLPSLEVQSILRPLIDREIKTQSEITVSFLNNPETDINLLEEKLKENQQKFQHLSDKEYKIRSIQYSITYEKLIENILVQSWSEYKYGIIYLKVNNIKLIFDNLINKEIEELSYNNMINIYKEIVEIVIELQQLNVLNEQQPATQQKEIKMFTQNELINVLSTIFNSQQSNNTPNNRLNKTSFPSSQLGSSSDEQLNYTNQEEILQQNYLSNNVDINLNNSDFSINSSNNFLKDFTHYKDYKNIKLEEAFKNKMRPATLNDNENSILIPISNIIQSKNVLSAKNNKENLDYGGASNKLRIKSFTTKKQRSKRKYKKINQECLGECVLNTIPLIIPENNLENLNLKNKIDEKKGDLTLKIFSSEKSESLLVNGVNEHYNVFKRNSSELPTLWGEFEYDYGIRVLFNYDESFKNPRFVITDNLALEGFFPIVNLKFCIEIPNNYKFVKLSCQKTKQYKDWFKADLDDDEKILGEKDGVKETLLKYKGHVCPEDNYEFLFIKTTEKFTM</sequence>
<organism evidence="2 3">
    <name type="scientific">Meloidogyne floridensis</name>
    <dbReference type="NCBI Taxonomy" id="298350"/>
    <lineage>
        <taxon>Eukaryota</taxon>
        <taxon>Metazoa</taxon>
        <taxon>Ecdysozoa</taxon>
        <taxon>Nematoda</taxon>
        <taxon>Chromadorea</taxon>
        <taxon>Rhabditida</taxon>
        <taxon>Tylenchina</taxon>
        <taxon>Tylenchomorpha</taxon>
        <taxon>Tylenchoidea</taxon>
        <taxon>Meloidogynidae</taxon>
        <taxon>Meloidogyninae</taxon>
        <taxon>Meloidogyne</taxon>
    </lineage>
</organism>
<evidence type="ECO:0000313" key="2">
    <source>
        <dbReference type="Proteomes" id="UP000887560"/>
    </source>
</evidence>
<evidence type="ECO:0000256" key="1">
    <source>
        <dbReference type="SAM" id="MobiDB-lite"/>
    </source>
</evidence>